<reference evidence="2" key="1">
    <citation type="journal article" date="2020" name="Fungal Divers.">
        <title>Resolving the Mortierellaceae phylogeny through synthesis of multi-gene phylogenetics and phylogenomics.</title>
        <authorList>
            <person name="Vandepol N."/>
            <person name="Liber J."/>
            <person name="Desiro A."/>
            <person name="Na H."/>
            <person name="Kennedy M."/>
            <person name="Barry K."/>
            <person name="Grigoriev I.V."/>
            <person name="Miller A.N."/>
            <person name="O'Donnell K."/>
            <person name="Stajich J.E."/>
            <person name="Bonito G."/>
        </authorList>
    </citation>
    <scope>NUCLEOTIDE SEQUENCE</scope>
    <source>
        <strain evidence="2">NRRL 6426</strain>
    </source>
</reference>
<keyword evidence="3" id="KW-1185">Reference proteome</keyword>
<organism evidence="2 3">
    <name type="scientific">Linnemannia schmuckeri</name>
    <dbReference type="NCBI Taxonomy" id="64567"/>
    <lineage>
        <taxon>Eukaryota</taxon>
        <taxon>Fungi</taxon>
        <taxon>Fungi incertae sedis</taxon>
        <taxon>Mucoromycota</taxon>
        <taxon>Mortierellomycotina</taxon>
        <taxon>Mortierellomycetes</taxon>
        <taxon>Mortierellales</taxon>
        <taxon>Mortierellaceae</taxon>
        <taxon>Linnemannia</taxon>
    </lineage>
</organism>
<proteinExistence type="predicted"/>
<sequence length="290" mass="31273">MEQQPNNTSFPFYSSALSSIADRNSNNNSDSAYIGDKDYYLAKVINPDYSATNNNDNNSSLNTNPLANYSNYGHNYIYSCNLCLTPQEGNRNSSTPNSINSNSSNSAFTPTLASSTQNGSARGDWSFASWRLTNDTSTDTNASSNSNANASPPSYSHNNDTNEDYDPHASDYTKFYDSQEHLHQHSFISSLDQFAYDLSLSTNSAFSPTSPFYVSPSYAATAVTSAATATTSASISATTTESVAINVSEDTDIVKLSTGAYDYDDTSDQGTVIEGLDATNSNPSGERKFK</sequence>
<dbReference type="Proteomes" id="UP000748756">
    <property type="component" value="Unassembled WGS sequence"/>
</dbReference>
<feature type="region of interest" description="Disordered" evidence="1">
    <location>
        <begin position="136"/>
        <end position="171"/>
    </location>
</feature>
<evidence type="ECO:0000313" key="3">
    <source>
        <dbReference type="Proteomes" id="UP000748756"/>
    </source>
</evidence>
<comment type="caution">
    <text evidence="2">The sequence shown here is derived from an EMBL/GenBank/DDBJ whole genome shotgun (WGS) entry which is preliminary data.</text>
</comment>
<accession>A0A9P5S6G0</accession>
<evidence type="ECO:0000313" key="2">
    <source>
        <dbReference type="EMBL" id="KAF9155828.1"/>
    </source>
</evidence>
<feature type="region of interest" description="Disordered" evidence="1">
    <location>
        <begin position="90"/>
        <end position="120"/>
    </location>
</feature>
<feature type="compositionally biased region" description="Low complexity" evidence="1">
    <location>
        <begin position="90"/>
        <end position="106"/>
    </location>
</feature>
<dbReference type="EMBL" id="JAAAUQ010000049">
    <property type="protein sequence ID" value="KAF9155828.1"/>
    <property type="molecule type" value="Genomic_DNA"/>
</dbReference>
<evidence type="ECO:0000256" key="1">
    <source>
        <dbReference type="SAM" id="MobiDB-lite"/>
    </source>
</evidence>
<dbReference type="AlphaFoldDB" id="A0A9P5S6G0"/>
<protein>
    <submittedName>
        <fullName evidence="2">Uncharacterized protein</fullName>
    </submittedName>
</protein>
<feature type="compositionally biased region" description="Low complexity" evidence="1">
    <location>
        <begin position="136"/>
        <end position="159"/>
    </location>
</feature>
<name>A0A9P5S6G0_9FUNG</name>
<gene>
    <name evidence="2" type="ORF">BG015_008405</name>
</gene>
<feature type="compositionally biased region" description="Polar residues" evidence="1">
    <location>
        <begin position="107"/>
        <end position="120"/>
    </location>
</feature>